<evidence type="ECO:0000259" key="1">
    <source>
        <dbReference type="Pfam" id="PF13333"/>
    </source>
</evidence>
<dbReference type="PANTHER" id="PTHR46889:SF4">
    <property type="entry name" value="TRANSPOSASE INSO FOR INSERTION SEQUENCE ELEMENT IS911B-RELATED"/>
    <property type="match status" value="1"/>
</dbReference>
<name>R9GPN4_9SPHI</name>
<evidence type="ECO:0000313" key="2">
    <source>
        <dbReference type="EMBL" id="EOR93807.1"/>
    </source>
</evidence>
<dbReference type="Pfam" id="PF13333">
    <property type="entry name" value="rve_2"/>
    <property type="match status" value="1"/>
</dbReference>
<keyword evidence="3" id="KW-1185">Reference proteome</keyword>
<dbReference type="AlphaFoldDB" id="R9GPN4"/>
<protein>
    <submittedName>
        <fullName evidence="2">Mobile element protein</fullName>
    </submittedName>
</protein>
<dbReference type="RefSeq" id="WP_016196281.1">
    <property type="nucleotide sequence ID" value="NZ_AQPN01000104.1"/>
</dbReference>
<proteinExistence type="predicted"/>
<dbReference type="EMBL" id="AQPN01000104">
    <property type="protein sequence ID" value="EOR93807.1"/>
    <property type="molecule type" value="Genomic_DNA"/>
</dbReference>
<dbReference type="InterPro" id="IPR001584">
    <property type="entry name" value="Integrase_cat-core"/>
</dbReference>
<sequence length="71" mass="8506">MSRKENCRDNAVAESFFKTLIAECVYQYKFKDEQQAALIIFKYIETWYNRKRLHSTLGYLSAEEFGKKLNK</sequence>
<dbReference type="GO" id="GO:0015074">
    <property type="term" value="P:DNA integration"/>
    <property type="evidence" value="ECO:0007669"/>
    <property type="project" value="InterPro"/>
</dbReference>
<dbReference type="SUPFAM" id="SSF53098">
    <property type="entry name" value="Ribonuclease H-like"/>
    <property type="match status" value="1"/>
</dbReference>
<feature type="domain" description="Integrase catalytic" evidence="1">
    <location>
        <begin position="14"/>
        <end position="66"/>
    </location>
</feature>
<dbReference type="eggNOG" id="COG2801">
    <property type="taxonomic scope" value="Bacteria"/>
</dbReference>
<gene>
    <name evidence="2" type="ORF">ADIARSV_3050</name>
</gene>
<organism evidence="2 3">
    <name type="scientific">Arcticibacter svalbardensis MN12-7</name>
    <dbReference type="NCBI Taxonomy" id="1150600"/>
    <lineage>
        <taxon>Bacteria</taxon>
        <taxon>Pseudomonadati</taxon>
        <taxon>Bacteroidota</taxon>
        <taxon>Sphingobacteriia</taxon>
        <taxon>Sphingobacteriales</taxon>
        <taxon>Sphingobacteriaceae</taxon>
        <taxon>Arcticibacter</taxon>
    </lineage>
</organism>
<dbReference type="PANTHER" id="PTHR46889">
    <property type="entry name" value="TRANSPOSASE INSF FOR INSERTION SEQUENCE IS3B-RELATED"/>
    <property type="match status" value="1"/>
</dbReference>
<dbReference type="Proteomes" id="UP000014174">
    <property type="component" value="Unassembled WGS sequence"/>
</dbReference>
<dbReference type="InterPro" id="IPR050900">
    <property type="entry name" value="Transposase_IS3/IS150/IS904"/>
</dbReference>
<dbReference type="InterPro" id="IPR036397">
    <property type="entry name" value="RNaseH_sf"/>
</dbReference>
<accession>R9GPN4</accession>
<dbReference type="Gene3D" id="3.30.420.10">
    <property type="entry name" value="Ribonuclease H-like superfamily/Ribonuclease H"/>
    <property type="match status" value="1"/>
</dbReference>
<comment type="caution">
    <text evidence="2">The sequence shown here is derived from an EMBL/GenBank/DDBJ whole genome shotgun (WGS) entry which is preliminary data.</text>
</comment>
<dbReference type="InterPro" id="IPR012337">
    <property type="entry name" value="RNaseH-like_sf"/>
</dbReference>
<dbReference type="GO" id="GO:0003676">
    <property type="term" value="F:nucleic acid binding"/>
    <property type="evidence" value="ECO:0007669"/>
    <property type="project" value="InterPro"/>
</dbReference>
<dbReference type="OrthoDB" id="9815231at2"/>
<dbReference type="STRING" id="1150600.ADIARSV_3050"/>
<reference evidence="2 3" key="1">
    <citation type="journal article" date="2013" name="Genome Announc.">
        <title>Draft Genome Sequence of Arcticibacter svalbardensis Strain MN12-7T, a Member of the Family Sphingobacteriaceae Isolated from an Arctic Soil Sample.</title>
        <authorList>
            <person name="Shivaji S."/>
            <person name="Ara S."/>
            <person name="Prasad S."/>
            <person name="Manasa B.P."/>
            <person name="Begum Z."/>
            <person name="Singh A."/>
            <person name="Kumar Pinnaka A."/>
        </authorList>
    </citation>
    <scope>NUCLEOTIDE SEQUENCE [LARGE SCALE GENOMIC DNA]</scope>
    <source>
        <strain evidence="2 3">MN12-7</strain>
    </source>
</reference>
<evidence type="ECO:0000313" key="3">
    <source>
        <dbReference type="Proteomes" id="UP000014174"/>
    </source>
</evidence>